<organism evidence="2 3">
    <name type="scientific">Streptomyces turgidiscabies (strain Car8)</name>
    <dbReference type="NCBI Taxonomy" id="698760"/>
    <lineage>
        <taxon>Bacteria</taxon>
        <taxon>Bacillati</taxon>
        <taxon>Actinomycetota</taxon>
        <taxon>Actinomycetes</taxon>
        <taxon>Kitasatosporales</taxon>
        <taxon>Streptomycetaceae</taxon>
        <taxon>Streptomyces</taxon>
    </lineage>
</organism>
<sequence>MTGPLRHLSHRRHNPTCIVGGPSDNGLRGKAQEK</sequence>
<dbReference type="AlphaFoldDB" id="L7EY70"/>
<feature type="non-terminal residue" evidence="2">
    <location>
        <position position="34"/>
    </location>
</feature>
<name>L7EY70_STRT8</name>
<comment type="caution">
    <text evidence="2">The sequence shown here is derived from an EMBL/GenBank/DDBJ whole genome shotgun (WGS) entry which is preliminary data.</text>
</comment>
<evidence type="ECO:0000313" key="3">
    <source>
        <dbReference type="Proteomes" id="UP000010931"/>
    </source>
</evidence>
<reference evidence="2 3" key="1">
    <citation type="journal article" date="2011" name="Plasmid">
        <title>Streptomyces turgidiscabies Car8 contains a modular pathogenicity island that shares virulence genes with other actinobacterial plant pathogens.</title>
        <authorList>
            <person name="Huguet-Tapia J.C."/>
            <person name="Badger J.H."/>
            <person name="Loria R."/>
            <person name="Pettis G.S."/>
        </authorList>
    </citation>
    <scope>NUCLEOTIDE SEQUENCE [LARGE SCALE GENOMIC DNA]</scope>
    <source>
        <strain evidence="2 3">Car8</strain>
    </source>
</reference>
<gene>
    <name evidence="2" type="ORF">STRTUCAR8_07970</name>
</gene>
<dbReference type="EMBL" id="AEJB01000500">
    <property type="protein sequence ID" value="ELP63829.1"/>
    <property type="molecule type" value="Genomic_DNA"/>
</dbReference>
<evidence type="ECO:0000313" key="2">
    <source>
        <dbReference type="EMBL" id="ELP63829.1"/>
    </source>
</evidence>
<protein>
    <submittedName>
        <fullName evidence="2">Uncharacterized protein</fullName>
    </submittedName>
</protein>
<dbReference type="Proteomes" id="UP000010931">
    <property type="component" value="Unassembled WGS sequence"/>
</dbReference>
<evidence type="ECO:0000256" key="1">
    <source>
        <dbReference type="SAM" id="MobiDB-lite"/>
    </source>
</evidence>
<proteinExistence type="predicted"/>
<feature type="region of interest" description="Disordered" evidence="1">
    <location>
        <begin position="1"/>
        <end position="34"/>
    </location>
</feature>
<accession>L7EY70</accession>
<keyword evidence="3" id="KW-1185">Reference proteome</keyword>